<sequence length="114" mass="13049">MLEQLQHAYEKSLQNLVFVDFMNKKVISSGGLRGLEIELSKEIACRKDLITAINYHFRNGDFDLGIELIDALSKRADYIKRLDAQVKAHRRNKLSEIASRFEKISVVSRNANPS</sequence>
<protein>
    <submittedName>
        <fullName evidence="1">Uncharacterized protein</fullName>
    </submittedName>
</protein>
<accession>A0ABU5NQI2</accession>
<keyword evidence="2" id="KW-1185">Reference proteome</keyword>
<comment type="caution">
    <text evidence="1">The sequence shown here is derived from an EMBL/GenBank/DDBJ whole genome shotgun (WGS) entry which is preliminary data.</text>
</comment>
<evidence type="ECO:0000313" key="1">
    <source>
        <dbReference type="EMBL" id="MEA0978303.1"/>
    </source>
</evidence>
<proteinExistence type="predicted"/>
<name>A0ABU5NQI2_9BACI</name>
<dbReference type="RefSeq" id="WP_322611964.1">
    <property type="nucleotide sequence ID" value="NZ_JAXLNX010000019.1"/>
</dbReference>
<organism evidence="1 2">
    <name type="scientific">Lysinibacillus irui</name>
    <dbReference type="NCBI Taxonomy" id="2998077"/>
    <lineage>
        <taxon>Bacteria</taxon>
        <taxon>Bacillati</taxon>
        <taxon>Bacillota</taxon>
        <taxon>Bacilli</taxon>
        <taxon>Bacillales</taxon>
        <taxon>Bacillaceae</taxon>
        <taxon>Lysinibacillus</taxon>
    </lineage>
</organism>
<dbReference type="Proteomes" id="UP001289615">
    <property type="component" value="Unassembled WGS sequence"/>
</dbReference>
<reference evidence="1 2" key="1">
    <citation type="submission" date="2023-12" db="EMBL/GenBank/DDBJ databases">
        <title>Genome comparison identifies genes involved in endophytic behavior of Lysinibacillus irui and provides insights into its role as a plant-growth promoting bacterium.</title>
        <authorList>
            <person name="Hilario S."/>
            <person name="Matos I."/>
            <person name="Goncalves M.F.M."/>
            <person name="Pardo C.A."/>
            <person name="Santos M.J."/>
        </authorList>
    </citation>
    <scope>NUCLEOTIDE SEQUENCE [LARGE SCALE GENOMIC DNA]</scope>
    <source>
        <strain evidence="1 2">B3</strain>
    </source>
</reference>
<evidence type="ECO:0000313" key="2">
    <source>
        <dbReference type="Proteomes" id="UP001289615"/>
    </source>
</evidence>
<gene>
    <name evidence="1" type="ORF">U6C28_18515</name>
</gene>
<dbReference type="EMBL" id="JAXUIA010000014">
    <property type="protein sequence ID" value="MEA0978303.1"/>
    <property type="molecule type" value="Genomic_DNA"/>
</dbReference>